<sequence>MTLFRIVRSGAPLTLGEWVAAAGQARNLRLHAESSVANGYQGEAIIVRQIRGDLDLLQPNSLWRRLRGKPRIWVDAFDFDQGTGEARFKLKRKRFNPKSKQALTVAAVHLATVLGAQVTDRDGQPVFTPPGSAPAAPPPAPHDTPQTH</sequence>
<dbReference type="Proteomes" id="UP001356170">
    <property type="component" value="Unassembled WGS sequence"/>
</dbReference>
<organism evidence="2 3">
    <name type="scientific">Aquilutibacter rugosus</name>
    <dbReference type="NCBI Taxonomy" id="3115820"/>
    <lineage>
        <taxon>Bacteria</taxon>
        <taxon>Pseudomonadati</taxon>
        <taxon>Pseudomonadota</taxon>
        <taxon>Gammaproteobacteria</taxon>
        <taxon>Lysobacterales</taxon>
        <taxon>Lysobacteraceae</taxon>
        <taxon>Aquilutibacter</taxon>
    </lineage>
</organism>
<gene>
    <name evidence="2" type="ORF">V3390_03750</name>
</gene>
<feature type="region of interest" description="Disordered" evidence="1">
    <location>
        <begin position="121"/>
        <end position="148"/>
    </location>
</feature>
<comment type="caution">
    <text evidence="2">The sequence shown here is derived from an EMBL/GenBank/DDBJ whole genome shotgun (WGS) entry which is preliminary data.</text>
</comment>
<feature type="compositionally biased region" description="Pro residues" evidence="1">
    <location>
        <begin position="127"/>
        <end position="142"/>
    </location>
</feature>
<keyword evidence="3" id="KW-1185">Reference proteome</keyword>
<reference evidence="2 3" key="1">
    <citation type="submission" date="2024-01" db="EMBL/GenBank/DDBJ databases">
        <title>Novel species of the genus Luteimonas isolated from rivers.</title>
        <authorList>
            <person name="Lu H."/>
        </authorList>
    </citation>
    <scope>NUCLEOTIDE SEQUENCE [LARGE SCALE GENOMIC DNA]</scope>
    <source>
        <strain evidence="2 3">FXH3W</strain>
    </source>
</reference>
<protein>
    <submittedName>
        <fullName evidence="2">Uncharacterized protein</fullName>
    </submittedName>
</protein>
<evidence type="ECO:0000313" key="2">
    <source>
        <dbReference type="EMBL" id="MEF2155346.1"/>
    </source>
</evidence>
<accession>A0ABU7UZV3</accession>
<dbReference type="RefSeq" id="WP_331703408.1">
    <property type="nucleotide sequence ID" value="NZ_JAZHBO010000001.1"/>
</dbReference>
<name>A0ABU7UZV3_9GAMM</name>
<evidence type="ECO:0000256" key="1">
    <source>
        <dbReference type="SAM" id="MobiDB-lite"/>
    </source>
</evidence>
<evidence type="ECO:0000313" key="3">
    <source>
        <dbReference type="Proteomes" id="UP001356170"/>
    </source>
</evidence>
<dbReference type="EMBL" id="JAZHBO010000001">
    <property type="protein sequence ID" value="MEF2155346.1"/>
    <property type="molecule type" value="Genomic_DNA"/>
</dbReference>
<proteinExistence type="predicted"/>